<sequence length="112" mass="12846">MQENGLLFEVHCYEMDSTGTIFSRGEQHIDFRASRRKRDEQDRLKIYEWFVSHPSFPELPSLTLLSTGVIDNFKTNSYLALEIETQTMKSLSGSNFGDIKQSKTNVVLPLAL</sequence>
<protein>
    <submittedName>
        <fullName evidence="1">Uncharacterized protein</fullName>
    </submittedName>
</protein>
<reference evidence="1 2" key="1">
    <citation type="journal article" date="2019" name="Sci. Rep.">
        <title>Orb-weaving spider Araneus ventricosus genome elucidates the spidroin gene catalogue.</title>
        <authorList>
            <person name="Kono N."/>
            <person name="Nakamura H."/>
            <person name="Ohtoshi R."/>
            <person name="Moran D.A.P."/>
            <person name="Shinohara A."/>
            <person name="Yoshida Y."/>
            <person name="Fujiwara M."/>
            <person name="Mori M."/>
            <person name="Tomita M."/>
            <person name="Arakawa K."/>
        </authorList>
    </citation>
    <scope>NUCLEOTIDE SEQUENCE [LARGE SCALE GENOMIC DNA]</scope>
</reference>
<gene>
    <name evidence="1" type="ORF">AVEN_3674_1</name>
</gene>
<comment type="caution">
    <text evidence="1">The sequence shown here is derived from an EMBL/GenBank/DDBJ whole genome shotgun (WGS) entry which is preliminary data.</text>
</comment>
<dbReference type="Proteomes" id="UP000499080">
    <property type="component" value="Unassembled WGS sequence"/>
</dbReference>
<evidence type="ECO:0000313" key="1">
    <source>
        <dbReference type="EMBL" id="GBN72184.1"/>
    </source>
</evidence>
<proteinExistence type="predicted"/>
<dbReference type="OrthoDB" id="6753017at2759"/>
<accession>A0A4Y2R8T9</accession>
<name>A0A4Y2R8T9_ARAVE</name>
<dbReference type="AlphaFoldDB" id="A0A4Y2R8T9"/>
<dbReference type="EMBL" id="BGPR01016201">
    <property type="protein sequence ID" value="GBN72184.1"/>
    <property type="molecule type" value="Genomic_DNA"/>
</dbReference>
<evidence type="ECO:0000313" key="2">
    <source>
        <dbReference type="Proteomes" id="UP000499080"/>
    </source>
</evidence>
<organism evidence="1 2">
    <name type="scientific">Araneus ventricosus</name>
    <name type="common">Orbweaver spider</name>
    <name type="synonym">Epeira ventricosa</name>
    <dbReference type="NCBI Taxonomy" id="182803"/>
    <lineage>
        <taxon>Eukaryota</taxon>
        <taxon>Metazoa</taxon>
        <taxon>Ecdysozoa</taxon>
        <taxon>Arthropoda</taxon>
        <taxon>Chelicerata</taxon>
        <taxon>Arachnida</taxon>
        <taxon>Araneae</taxon>
        <taxon>Araneomorphae</taxon>
        <taxon>Entelegynae</taxon>
        <taxon>Araneoidea</taxon>
        <taxon>Araneidae</taxon>
        <taxon>Araneus</taxon>
    </lineage>
</organism>
<keyword evidence="2" id="KW-1185">Reference proteome</keyword>